<protein>
    <submittedName>
        <fullName evidence="1">Uncharacterized protein</fullName>
    </submittedName>
</protein>
<sequence>MSRFLAFNCRRISRKQSSFKRHNKERQTTLSIYLSVKVPVETKKIQFKDTLAALEMGISYKLIMNISSQIANSVTRSDRFVARRSMLRKLFTVGIVDNIDHIPSSTTASDSFQGTDISLIQPKEVEDGGNEHSVPLFYSKHECQGILYIPEK</sequence>
<dbReference type="AlphaFoldDB" id="A0AAV4D7L9"/>
<evidence type="ECO:0000313" key="1">
    <source>
        <dbReference type="EMBL" id="GFO40041.1"/>
    </source>
</evidence>
<dbReference type="EMBL" id="BLXT01007574">
    <property type="protein sequence ID" value="GFO40041.1"/>
    <property type="molecule type" value="Genomic_DNA"/>
</dbReference>
<evidence type="ECO:0000313" key="2">
    <source>
        <dbReference type="Proteomes" id="UP000735302"/>
    </source>
</evidence>
<dbReference type="PANTHER" id="PTHR47018:SF4">
    <property type="match status" value="1"/>
</dbReference>
<accession>A0AAV4D7L9</accession>
<dbReference type="PANTHER" id="PTHR47018">
    <property type="entry name" value="CXC DOMAIN-CONTAINING PROTEIN-RELATED"/>
    <property type="match status" value="1"/>
</dbReference>
<keyword evidence="2" id="KW-1185">Reference proteome</keyword>
<proteinExistence type="predicted"/>
<name>A0AAV4D7L9_9GAST</name>
<organism evidence="1 2">
    <name type="scientific">Plakobranchus ocellatus</name>
    <dbReference type="NCBI Taxonomy" id="259542"/>
    <lineage>
        <taxon>Eukaryota</taxon>
        <taxon>Metazoa</taxon>
        <taxon>Spiralia</taxon>
        <taxon>Lophotrochozoa</taxon>
        <taxon>Mollusca</taxon>
        <taxon>Gastropoda</taxon>
        <taxon>Heterobranchia</taxon>
        <taxon>Euthyneura</taxon>
        <taxon>Panpulmonata</taxon>
        <taxon>Sacoglossa</taxon>
        <taxon>Placobranchoidea</taxon>
        <taxon>Plakobranchidae</taxon>
        <taxon>Plakobranchus</taxon>
    </lineage>
</organism>
<comment type="caution">
    <text evidence="1">The sequence shown here is derived from an EMBL/GenBank/DDBJ whole genome shotgun (WGS) entry which is preliminary data.</text>
</comment>
<reference evidence="1 2" key="1">
    <citation type="journal article" date="2021" name="Elife">
        <title>Chloroplast acquisition without the gene transfer in kleptoplastic sea slugs, Plakobranchus ocellatus.</title>
        <authorList>
            <person name="Maeda T."/>
            <person name="Takahashi S."/>
            <person name="Yoshida T."/>
            <person name="Shimamura S."/>
            <person name="Takaki Y."/>
            <person name="Nagai Y."/>
            <person name="Toyoda A."/>
            <person name="Suzuki Y."/>
            <person name="Arimoto A."/>
            <person name="Ishii H."/>
            <person name="Satoh N."/>
            <person name="Nishiyama T."/>
            <person name="Hasebe M."/>
            <person name="Maruyama T."/>
            <person name="Minagawa J."/>
            <person name="Obokata J."/>
            <person name="Shigenobu S."/>
        </authorList>
    </citation>
    <scope>NUCLEOTIDE SEQUENCE [LARGE SCALE GENOMIC DNA]</scope>
</reference>
<dbReference type="Proteomes" id="UP000735302">
    <property type="component" value="Unassembled WGS sequence"/>
</dbReference>
<gene>
    <name evidence="1" type="ORF">PoB_006654600</name>
</gene>